<evidence type="ECO:0000313" key="4">
    <source>
        <dbReference type="EMBL" id="KPL77079.1"/>
    </source>
</evidence>
<dbReference type="PANTHER" id="PTHR12818">
    <property type="entry name" value="TRNA (ADENINE(37)-N6)-METHYLTRANSFERASE"/>
    <property type="match status" value="1"/>
</dbReference>
<dbReference type="InterPro" id="IPR040372">
    <property type="entry name" value="YaeB-like"/>
</dbReference>
<evidence type="ECO:0000256" key="2">
    <source>
        <dbReference type="ARBA" id="ARBA00033753"/>
    </source>
</evidence>
<feature type="domain" description="TsaA-like" evidence="3">
    <location>
        <begin position="12"/>
        <end position="137"/>
    </location>
</feature>
<dbReference type="Gene3D" id="2.40.30.70">
    <property type="entry name" value="YaeB-like"/>
    <property type="match status" value="1"/>
</dbReference>
<dbReference type="EMBL" id="LGCL01000024">
    <property type="protein sequence ID" value="KPL77079.1"/>
    <property type="molecule type" value="Genomic_DNA"/>
</dbReference>
<dbReference type="STRING" id="1134406.ADN00_10580"/>
<dbReference type="InterPro" id="IPR036414">
    <property type="entry name" value="YaeB_N_sf"/>
</dbReference>
<evidence type="ECO:0000259" key="3">
    <source>
        <dbReference type="PROSITE" id="PS51668"/>
    </source>
</evidence>
<proteinExistence type="inferred from homology"/>
<dbReference type="Proteomes" id="UP000050417">
    <property type="component" value="Unassembled WGS sequence"/>
</dbReference>
<keyword evidence="1" id="KW-0949">S-adenosyl-L-methionine</keyword>
<accession>A0A0P6X5E0</accession>
<keyword evidence="5" id="KW-1185">Reference proteome</keyword>
<comment type="similarity">
    <text evidence="2">Belongs to the tRNA methyltransferase O family.</text>
</comment>
<dbReference type="CDD" id="cd09281">
    <property type="entry name" value="UPF0066"/>
    <property type="match status" value="1"/>
</dbReference>
<organism evidence="4 5">
    <name type="scientific">Ornatilinea apprima</name>
    <dbReference type="NCBI Taxonomy" id="1134406"/>
    <lineage>
        <taxon>Bacteria</taxon>
        <taxon>Bacillati</taxon>
        <taxon>Chloroflexota</taxon>
        <taxon>Anaerolineae</taxon>
        <taxon>Anaerolineales</taxon>
        <taxon>Anaerolineaceae</taxon>
        <taxon>Ornatilinea</taxon>
    </lineage>
</organism>
<reference evidence="4 5" key="1">
    <citation type="submission" date="2015-07" db="EMBL/GenBank/DDBJ databases">
        <title>Genome sequence of Ornatilinea apprima DSM 23815.</title>
        <authorList>
            <person name="Hemp J."/>
            <person name="Ward L.M."/>
            <person name="Pace L.A."/>
            <person name="Fischer W.W."/>
        </authorList>
    </citation>
    <scope>NUCLEOTIDE SEQUENCE [LARGE SCALE GENOMIC DNA]</scope>
    <source>
        <strain evidence="4 5">P3M-1</strain>
    </source>
</reference>
<dbReference type="AlphaFoldDB" id="A0A0P6X5E0"/>
<dbReference type="PROSITE" id="PS51668">
    <property type="entry name" value="TSAA_2"/>
    <property type="match status" value="1"/>
</dbReference>
<evidence type="ECO:0000313" key="5">
    <source>
        <dbReference type="Proteomes" id="UP000050417"/>
    </source>
</evidence>
<dbReference type="Pfam" id="PF01980">
    <property type="entry name" value="TrmO_N"/>
    <property type="match status" value="1"/>
</dbReference>
<name>A0A0P6X5E0_9CHLR</name>
<sequence>MSFWRRALEFTFHEIGHVENTCNELAEPSVIRALQSRIIIHPALTEGLSGFQPGDRLLVLFVFHLIEDGYELMQHPRKDPARAPQGVFTLCSPRRPNPIGATVVDLLEIKGNVLLVAGLDAVNGTPILDIKPAFKSL</sequence>
<gene>
    <name evidence="4" type="ORF">ADN00_10580</name>
</gene>
<dbReference type="InterPro" id="IPR023370">
    <property type="entry name" value="TrmO-like_N"/>
</dbReference>
<protein>
    <recommendedName>
        <fullName evidence="3">TsaA-like domain-containing protein</fullName>
    </recommendedName>
</protein>
<dbReference type="InterPro" id="IPR036413">
    <property type="entry name" value="YaeB-like_sf"/>
</dbReference>
<dbReference type="SUPFAM" id="SSF118196">
    <property type="entry name" value="YaeB-like"/>
    <property type="match status" value="1"/>
</dbReference>
<comment type="caution">
    <text evidence="4">The sequence shown here is derived from an EMBL/GenBank/DDBJ whole genome shotgun (WGS) entry which is preliminary data.</text>
</comment>
<evidence type="ECO:0000256" key="1">
    <source>
        <dbReference type="ARBA" id="ARBA00022691"/>
    </source>
</evidence>
<dbReference type="PANTHER" id="PTHR12818:SF0">
    <property type="entry name" value="TRNA (ADENINE(37)-N6)-METHYLTRANSFERASE"/>
    <property type="match status" value="1"/>
</dbReference>